<evidence type="ECO:0000256" key="1">
    <source>
        <dbReference type="SAM" id="MobiDB-lite"/>
    </source>
</evidence>
<accession>A0A8H7XTY2</accession>
<comment type="caution">
    <text evidence="3">The sequence shown here is derived from an EMBL/GenBank/DDBJ whole genome shotgun (WGS) entry which is preliminary data.</text>
</comment>
<evidence type="ECO:0000256" key="2">
    <source>
        <dbReference type="SAM" id="SignalP"/>
    </source>
</evidence>
<organism evidence="3">
    <name type="scientific">Psilocybe cubensis</name>
    <name type="common">Psychedelic mushroom</name>
    <name type="synonym">Stropharia cubensis</name>
    <dbReference type="NCBI Taxonomy" id="181762"/>
    <lineage>
        <taxon>Eukaryota</taxon>
        <taxon>Fungi</taxon>
        <taxon>Dikarya</taxon>
        <taxon>Basidiomycota</taxon>
        <taxon>Agaricomycotina</taxon>
        <taxon>Agaricomycetes</taxon>
        <taxon>Agaricomycetidae</taxon>
        <taxon>Agaricales</taxon>
        <taxon>Agaricineae</taxon>
        <taxon>Strophariaceae</taxon>
        <taxon>Psilocybe</taxon>
    </lineage>
</organism>
<sequence>MRFAPIIAVVSTFLPVVLCLPIVSERGSDLSIHRREYPGPSFDVFERDDGLDLDSRDIDDVEEIYQRSRGALKAAKQAAKATRVAKAAAKGKTSPKRPANAKVTFGNAAKAHLDELGLHGKDRKKVKKYHKQVVKQDMKNHGAHSARVFHLAHTGGSDPNEKNHITAGYYKAPTKQGHPGEQIKSPWAIKHEKENPGKVTKGLFHVYPSEKKKVPSSWTKAAESSASRKKAEADRHAAATKAEEEAKHRRVEAERLAGGSLSAEAKKAQREAAKAAKAAKKLGKKE</sequence>
<dbReference type="EMBL" id="JAFIQS010000009">
    <property type="protein sequence ID" value="KAG5165600.1"/>
    <property type="molecule type" value="Genomic_DNA"/>
</dbReference>
<dbReference type="AlphaFoldDB" id="A0A8H7XTY2"/>
<proteinExistence type="predicted"/>
<feature type="region of interest" description="Disordered" evidence="1">
    <location>
        <begin position="210"/>
        <end position="286"/>
    </location>
</feature>
<feature type="compositionally biased region" description="Basic and acidic residues" evidence="1">
    <location>
        <begin position="264"/>
        <end position="274"/>
    </location>
</feature>
<keyword evidence="2" id="KW-0732">Signal</keyword>
<feature type="chain" id="PRO_5034078745" evidence="2">
    <location>
        <begin position="20"/>
        <end position="286"/>
    </location>
</feature>
<name>A0A8H7XTY2_PSICU</name>
<reference evidence="3" key="1">
    <citation type="submission" date="2021-02" db="EMBL/GenBank/DDBJ databases">
        <title>Psilocybe cubensis genome.</title>
        <authorList>
            <person name="Mckernan K.J."/>
            <person name="Crawford S."/>
            <person name="Trippe A."/>
            <person name="Kane L.T."/>
            <person name="Mclaughlin S."/>
        </authorList>
    </citation>
    <scope>NUCLEOTIDE SEQUENCE [LARGE SCALE GENOMIC DNA]</scope>
    <source>
        <strain evidence="3">MGC-MH-2018</strain>
    </source>
</reference>
<evidence type="ECO:0000313" key="3">
    <source>
        <dbReference type="EMBL" id="KAG5165600.1"/>
    </source>
</evidence>
<dbReference type="OrthoDB" id="3004187at2759"/>
<gene>
    <name evidence="3" type="ORF">JR316_009180</name>
</gene>
<feature type="compositionally biased region" description="Basic and acidic residues" evidence="1">
    <location>
        <begin position="229"/>
        <end position="255"/>
    </location>
</feature>
<feature type="signal peptide" evidence="2">
    <location>
        <begin position="1"/>
        <end position="19"/>
    </location>
</feature>
<protein>
    <submittedName>
        <fullName evidence="3">Uncharacterized protein</fullName>
    </submittedName>
</protein>
<feature type="compositionally biased region" description="Basic residues" evidence="1">
    <location>
        <begin position="277"/>
        <end position="286"/>
    </location>
</feature>